<dbReference type="PROSITE" id="PS00138">
    <property type="entry name" value="SUBTILASE_SER"/>
    <property type="match status" value="1"/>
</dbReference>
<protein>
    <submittedName>
        <fullName evidence="10">Serine-type protease</fullName>
        <ecNumber evidence="10">3.4.21.96</ecNumber>
    </submittedName>
</protein>
<dbReference type="RefSeq" id="WP_242957596.1">
    <property type="nucleotide sequence ID" value="NZ_JBCECZ010000096.1"/>
</dbReference>
<accession>A0A2X2WCV1</accession>
<feature type="active site" description="Charge relay system" evidence="5 6">
    <location>
        <position position="491"/>
    </location>
</feature>
<feature type="active site" description="Charge relay system" evidence="6">
    <location>
        <position position="673"/>
    </location>
</feature>
<dbReference type="Pfam" id="PF00082">
    <property type="entry name" value="Peptidase_S8"/>
    <property type="match status" value="4"/>
</dbReference>
<dbReference type="GO" id="GO:0004252">
    <property type="term" value="F:serine-type endopeptidase activity"/>
    <property type="evidence" value="ECO:0007669"/>
    <property type="project" value="UniProtKB-UniRule"/>
</dbReference>
<evidence type="ECO:0000259" key="9">
    <source>
        <dbReference type="Pfam" id="PF18425"/>
    </source>
</evidence>
<keyword evidence="2 6" id="KW-0645">Protease</keyword>
<feature type="domain" description="Peptidase S8/S53" evidence="8">
    <location>
        <begin position="1004"/>
        <end position="1118"/>
    </location>
</feature>
<dbReference type="InterPro" id="IPR050131">
    <property type="entry name" value="Peptidase_S8_subtilisin-like"/>
</dbReference>
<evidence type="ECO:0000259" key="8">
    <source>
        <dbReference type="Pfam" id="PF00082"/>
    </source>
</evidence>
<gene>
    <name evidence="10" type="primary">prtP</name>
    <name evidence="10" type="ORF">NCTC13028_02675</name>
</gene>
<feature type="domain" description="Peptidase S8/S53" evidence="8">
    <location>
        <begin position="113"/>
        <end position="286"/>
    </location>
</feature>
<evidence type="ECO:0000256" key="2">
    <source>
        <dbReference type="ARBA" id="ARBA00022670"/>
    </source>
</evidence>
<evidence type="ECO:0000256" key="5">
    <source>
        <dbReference type="PIRSR" id="PIRSR615500-1"/>
    </source>
</evidence>
<feature type="domain" description="Peptidase S8/S53" evidence="8">
    <location>
        <begin position="664"/>
        <end position="865"/>
    </location>
</feature>
<proteinExistence type="inferred from homology"/>
<dbReference type="InterPro" id="IPR023827">
    <property type="entry name" value="Peptidase_S8_Asp-AS"/>
</dbReference>
<dbReference type="GO" id="GO:0006508">
    <property type="term" value="P:proteolysis"/>
    <property type="evidence" value="ECO:0007669"/>
    <property type="project" value="UniProtKB-KW"/>
</dbReference>
<evidence type="ECO:0000313" key="11">
    <source>
        <dbReference type="Proteomes" id="UP000250223"/>
    </source>
</evidence>
<evidence type="ECO:0000313" key="10">
    <source>
        <dbReference type="EMBL" id="SQB37257.1"/>
    </source>
</evidence>
<sequence length="1155" mass="128685">MLNLLSNVPSTILNKLAQLSQNEEILRGKVELTVIYNLPPENIRVSIENLGGIFEDLGYNFGIVTLNIEDIEKISIIPGIQYVELPKAVYTSDLGSNRASCVIPLNEIYGLNGEGVLIGFIDSGIDYTHPAFIDEEGNTRIEYIKDYSEGGRVWSKEDINRALKSNNPLSIVNEVDTVGHGTHVAGIACAGGNINKNLYGPAYKSSIAMVKITARGNINYSKDTLIMRGIKFLIEKSKELKKPLVINLSFSTNDGSHKGSSLFEQYINTVCRLEPISFVVAAGNEGDRAHHVGGIVKEEQSIPINISQGERGIILQIYKEIINNFIIEVINPASNTSGRIILNEGYKEGSIGGDKFYIYNTGPKPYNMNGEIIITILSDNDFILSGIWKLNISCKDKYKGNYDIWMPISESLNPNTKFLEPNIYNTLGIPATVENVISVGSYNYLTNTISSFSGRGSLYEKEYIKPDIVAPGEEILSSAPRGGFDTKSGTSMAAPEVAGICALFVQWGIVQGKDPFLYGDRLKYYLLKGARRNRPALNYPNETWGYGEVCAQDAFNILRIGRESGSVMRKIRQNENIKYNRYLIEYDGDIVNKMKDIDYADVFILDEDYAVLIVQDGKEEQIEKTLKEIVYIEMNYIFSLTDIDPKETSHINEFHEYPYLNLTGRGVLVGILDTGIDYLNTEFINEDNTTRIERMWDQTDNNGPNPKGIPYGTEYYKADINNAIKSKLENKNPYDIVPLKDTIGHGTKMAGVIGAKGKKPEVKGAAPDCEFVVVKLRPMNEEEKIEQIGHNFIKDPLYDTVSITTAIKYLYNVGKELNKPMVIYVPLGSNGGPHDGNTILERYIDSISNIRGLAVVTGTGNQGESSTHTSGTLEKSGDIKTIELKVGPFEKDLTFEIWCKKPDKVSIGITSPAGEIIEKIPAKIKEKEEIDLVFEGSKVFVEYYLPEELTGDELILVKIENIREGIWRFNLIGDLIVNGRYDAWLPQEPIIDKETKFLNSTPYTTIQMPSPSRNILSTSFYDQNNNSILGESSRGYTRDGRVVPDVTTGGLNIKTIDTSGNVVTVSGSSAASAIYAGACALMFQWGIVDGNDPTLYAVKLKTYFIRGATRRKSDIYPNPEWGYGILNLRGVFENVRSKFNNKRNVFVRIPKFIMK</sequence>
<reference evidence="10 11" key="1">
    <citation type="submission" date="2018-06" db="EMBL/GenBank/DDBJ databases">
        <authorList>
            <consortium name="Pathogen Informatics"/>
            <person name="Doyle S."/>
        </authorList>
    </citation>
    <scope>NUCLEOTIDE SEQUENCE [LARGE SCALE GENOMIC DNA]</scope>
    <source>
        <strain evidence="10 11">NCTC13028</strain>
    </source>
</reference>
<evidence type="ECO:0000256" key="3">
    <source>
        <dbReference type="ARBA" id="ARBA00022801"/>
    </source>
</evidence>
<evidence type="ECO:0000256" key="1">
    <source>
        <dbReference type="ARBA" id="ARBA00011073"/>
    </source>
</evidence>
<dbReference type="CDD" id="cd07478">
    <property type="entry name" value="Peptidases_S8_CspA-like"/>
    <property type="match status" value="2"/>
</dbReference>
<feature type="active site" description="Charge relay system" evidence="5 6">
    <location>
        <position position="122"/>
    </location>
</feature>
<keyword evidence="4 6" id="KW-0720">Serine protease</keyword>
<evidence type="ECO:0000256" key="7">
    <source>
        <dbReference type="RuleBase" id="RU003355"/>
    </source>
</evidence>
<dbReference type="InterPro" id="IPR023828">
    <property type="entry name" value="Peptidase_S8_Ser-AS"/>
</dbReference>
<dbReference type="Proteomes" id="UP000250223">
    <property type="component" value="Unassembled WGS sequence"/>
</dbReference>
<dbReference type="InterPro" id="IPR036852">
    <property type="entry name" value="Peptidase_S8/S53_dom_sf"/>
</dbReference>
<dbReference type="PROSITE" id="PS00136">
    <property type="entry name" value="SUBTILASE_ASP"/>
    <property type="match status" value="2"/>
</dbReference>
<feature type="domain" description="Peptidase S8/S53" evidence="8">
    <location>
        <begin position="424"/>
        <end position="547"/>
    </location>
</feature>
<feature type="active site" description="Charge relay system" evidence="5 6">
    <location>
        <position position="180"/>
    </location>
</feature>
<dbReference type="AlphaFoldDB" id="A0A2X2WCV1"/>
<feature type="active site" description="Charge relay system" evidence="6">
    <location>
        <position position="1069"/>
    </location>
</feature>
<dbReference type="SUPFAM" id="SSF52743">
    <property type="entry name" value="Subtilisin-like"/>
    <property type="match status" value="2"/>
</dbReference>
<dbReference type="PROSITE" id="PS00137">
    <property type="entry name" value="SUBTILASE_HIS"/>
    <property type="match status" value="1"/>
</dbReference>
<feature type="domain" description="Csp protease B prodomain" evidence="9">
    <location>
        <begin position="2"/>
        <end position="87"/>
    </location>
</feature>
<dbReference type="PANTHER" id="PTHR43806:SF11">
    <property type="entry name" value="CEREVISIN-RELATED"/>
    <property type="match status" value="1"/>
</dbReference>
<dbReference type="Gene3D" id="3.30.70.2980">
    <property type="match status" value="1"/>
</dbReference>
<dbReference type="InterPro" id="IPR015500">
    <property type="entry name" value="Peptidase_S8_subtilisin-rel"/>
</dbReference>
<evidence type="ECO:0000256" key="4">
    <source>
        <dbReference type="ARBA" id="ARBA00022825"/>
    </source>
</evidence>
<keyword evidence="3 6" id="KW-0378">Hydrolase</keyword>
<dbReference type="Pfam" id="PF18425">
    <property type="entry name" value="CspB_prodomain"/>
    <property type="match status" value="1"/>
</dbReference>
<dbReference type="InterPro" id="IPR000209">
    <property type="entry name" value="Peptidase_S8/S53_dom"/>
</dbReference>
<dbReference type="EMBL" id="UAWC01000028">
    <property type="protein sequence ID" value="SQB37257.1"/>
    <property type="molecule type" value="Genomic_DNA"/>
</dbReference>
<name>A0A2X2WCV1_CLOCO</name>
<dbReference type="EC" id="3.4.21.96" evidence="10"/>
<evidence type="ECO:0000256" key="6">
    <source>
        <dbReference type="PROSITE-ProRule" id="PRU01240"/>
    </source>
</evidence>
<dbReference type="Gene3D" id="2.60.120.1290">
    <property type="match status" value="2"/>
</dbReference>
<organism evidence="10 11">
    <name type="scientific">Clostridium cochlearium</name>
    <dbReference type="NCBI Taxonomy" id="1494"/>
    <lineage>
        <taxon>Bacteria</taxon>
        <taxon>Bacillati</taxon>
        <taxon>Bacillota</taxon>
        <taxon>Clostridia</taxon>
        <taxon>Eubacteriales</taxon>
        <taxon>Clostridiaceae</taxon>
        <taxon>Clostridium</taxon>
    </lineage>
</organism>
<feature type="active site" description="Charge relay system" evidence="6">
    <location>
        <position position="745"/>
    </location>
</feature>
<dbReference type="Gene3D" id="3.40.50.200">
    <property type="entry name" value="Peptidase S8/S53 domain"/>
    <property type="match status" value="2"/>
</dbReference>
<dbReference type="PRINTS" id="PR00723">
    <property type="entry name" value="SUBTILISIN"/>
</dbReference>
<comment type="similarity">
    <text evidence="1 6 7">Belongs to the peptidase S8 family.</text>
</comment>
<dbReference type="InterPro" id="IPR022398">
    <property type="entry name" value="Peptidase_S8_His-AS"/>
</dbReference>
<dbReference type="PROSITE" id="PS51892">
    <property type="entry name" value="SUBTILASE"/>
    <property type="match status" value="2"/>
</dbReference>
<dbReference type="InterPro" id="IPR041365">
    <property type="entry name" value="CspB_prodomain"/>
</dbReference>
<dbReference type="InterPro" id="IPR034045">
    <property type="entry name" value="Pep_S8_CspA-like"/>
</dbReference>
<dbReference type="PANTHER" id="PTHR43806">
    <property type="entry name" value="PEPTIDASE S8"/>
    <property type="match status" value="1"/>
</dbReference>